<name>A0AAT9G8A4_9RICK</name>
<gene>
    <name evidence="1" type="ORF">DMENIID0002_06970</name>
</gene>
<protein>
    <recommendedName>
        <fullName evidence="2">DUF3298 domain-containing protein</fullName>
    </recommendedName>
</protein>
<sequence length="128" mass="14811">MHLPASLVDQGEVVKLDETYVNYHLNKLRRDIIKGDIAYDITSSFGQGYSDPQIQQAFIRRIKEVLSDGQFRLTEDKKAVYFVYFDEQGTHLLFSSPSTIFTVPLIQLNDPISTMDRLFNPWFETSTK</sequence>
<evidence type="ECO:0000313" key="1">
    <source>
        <dbReference type="EMBL" id="BFD46051.1"/>
    </source>
</evidence>
<dbReference type="AlphaFoldDB" id="A0AAT9G8A4"/>
<evidence type="ECO:0008006" key="2">
    <source>
        <dbReference type="Google" id="ProtNLM"/>
    </source>
</evidence>
<dbReference type="EMBL" id="AP029170">
    <property type="protein sequence ID" value="BFD46051.1"/>
    <property type="molecule type" value="Genomic_DNA"/>
</dbReference>
<organism evidence="1">
    <name type="scientific">Candidatus Tisiphia endosymbiont of Sergentomyia squamirostris</name>
    <dbReference type="NCBI Taxonomy" id="3113639"/>
    <lineage>
        <taxon>Bacteria</taxon>
        <taxon>Pseudomonadati</taxon>
        <taxon>Pseudomonadota</taxon>
        <taxon>Alphaproteobacteria</taxon>
        <taxon>Rickettsiales</taxon>
        <taxon>Rickettsiaceae</taxon>
        <taxon>Rickettsieae</taxon>
        <taxon>Candidatus Tisiphia</taxon>
    </lineage>
</organism>
<accession>A0AAT9G8A4</accession>
<reference evidence="1" key="1">
    <citation type="submission" date="2024-01" db="EMBL/GenBank/DDBJ databases">
        <title>Sequencing the genomes of a sandfly, Sergentomyia squamirostris, and its two endosymbionts.</title>
        <authorList>
            <person name="Itokawa K."/>
            <person name="Sanjoba C."/>
        </authorList>
    </citation>
    <scope>NUCLEOTIDE SEQUENCE</scope>
    <source>
        <strain evidence="1">RiSSQ</strain>
    </source>
</reference>
<proteinExistence type="predicted"/>